<sequence>MEQSPGGAIQLPDVTSSSVKPDSKDGNRNSTWRAVPQEAKVEVRTRRRRASVGQQWMTGRKEWCPGRYKANYHPGKTGQPLEPATFLEGRGSRSVLVYPSTPCPIKTLIETDKSTFLWFRFPIFPWGFHDGGTLRPRTPAKEREIKRTLKGYLDPEGRRRRNRDSTKGKKKKSRPEWKKRGTYDIK</sequence>
<dbReference type="Proteomes" id="UP001066276">
    <property type="component" value="Chromosome 9"/>
</dbReference>
<evidence type="ECO:0000256" key="1">
    <source>
        <dbReference type="SAM" id="MobiDB-lite"/>
    </source>
</evidence>
<evidence type="ECO:0000313" key="2">
    <source>
        <dbReference type="EMBL" id="KAJ1110639.1"/>
    </source>
</evidence>
<feature type="compositionally biased region" description="Basic and acidic residues" evidence="1">
    <location>
        <begin position="139"/>
        <end position="167"/>
    </location>
</feature>
<feature type="region of interest" description="Disordered" evidence="1">
    <location>
        <begin position="132"/>
        <end position="186"/>
    </location>
</feature>
<reference evidence="2" key="1">
    <citation type="journal article" date="2022" name="bioRxiv">
        <title>Sequencing and chromosome-scale assembly of the giantPleurodeles waltlgenome.</title>
        <authorList>
            <person name="Brown T."/>
            <person name="Elewa A."/>
            <person name="Iarovenko S."/>
            <person name="Subramanian E."/>
            <person name="Araus A.J."/>
            <person name="Petzold A."/>
            <person name="Susuki M."/>
            <person name="Suzuki K.-i.T."/>
            <person name="Hayashi T."/>
            <person name="Toyoda A."/>
            <person name="Oliveira C."/>
            <person name="Osipova E."/>
            <person name="Leigh N.D."/>
            <person name="Simon A."/>
            <person name="Yun M.H."/>
        </authorList>
    </citation>
    <scope>NUCLEOTIDE SEQUENCE</scope>
    <source>
        <strain evidence="2">20211129_DDA</strain>
        <tissue evidence="2">Liver</tissue>
    </source>
</reference>
<feature type="compositionally biased region" description="Basic and acidic residues" evidence="1">
    <location>
        <begin position="174"/>
        <end position="186"/>
    </location>
</feature>
<dbReference type="AlphaFoldDB" id="A0AAV7N585"/>
<name>A0AAV7N585_PLEWA</name>
<accession>A0AAV7N585</accession>
<gene>
    <name evidence="2" type="ORF">NDU88_007987</name>
</gene>
<evidence type="ECO:0000313" key="3">
    <source>
        <dbReference type="Proteomes" id="UP001066276"/>
    </source>
</evidence>
<feature type="region of interest" description="Disordered" evidence="1">
    <location>
        <begin position="1"/>
        <end position="46"/>
    </location>
</feature>
<comment type="caution">
    <text evidence="2">The sequence shown here is derived from an EMBL/GenBank/DDBJ whole genome shotgun (WGS) entry which is preliminary data.</text>
</comment>
<proteinExistence type="predicted"/>
<organism evidence="2 3">
    <name type="scientific">Pleurodeles waltl</name>
    <name type="common">Iberian ribbed newt</name>
    <dbReference type="NCBI Taxonomy" id="8319"/>
    <lineage>
        <taxon>Eukaryota</taxon>
        <taxon>Metazoa</taxon>
        <taxon>Chordata</taxon>
        <taxon>Craniata</taxon>
        <taxon>Vertebrata</taxon>
        <taxon>Euteleostomi</taxon>
        <taxon>Amphibia</taxon>
        <taxon>Batrachia</taxon>
        <taxon>Caudata</taxon>
        <taxon>Salamandroidea</taxon>
        <taxon>Salamandridae</taxon>
        <taxon>Pleurodelinae</taxon>
        <taxon>Pleurodeles</taxon>
    </lineage>
</organism>
<dbReference type="EMBL" id="JANPWB010000013">
    <property type="protein sequence ID" value="KAJ1110639.1"/>
    <property type="molecule type" value="Genomic_DNA"/>
</dbReference>
<keyword evidence="3" id="KW-1185">Reference proteome</keyword>
<protein>
    <submittedName>
        <fullName evidence="2">Uncharacterized protein</fullName>
    </submittedName>
</protein>